<dbReference type="RefSeq" id="WP_093967788.1">
    <property type="nucleotide sequence ID" value="NZ_FXYE01000002.1"/>
</dbReference>
<organism evidence="3 4">
    <name type="scientific">Actibacterium lipolyticum</name>
    <dbReference type="NCBI Taxonomy" id="1524263"/>
    <lineage>
        <taxon>Bacteria</taxon>
        <taxon>Pseudomonadati</taxon>
        <taxon>Pseudomonadota</taxon>
        <taxon>Alphaproteobacteria</taxon>
        <taxon>Rhodobacterales</taxon>
        <taxon>Roseobacteraceae</taxon>
        <taxon>Actibacterium</taxon>
    </lineage>
</organism>
<keyword evidence="4" id="KW-1185">Reference proteome</keyword>
<gene>
    <name evidence="3" type="primary">selU</name>
    <name evidence="3" type="ORF">COL8621_02675</name>
</gene>
<dbReference type="GO" id="GO:0043828">
    <property type="term" value="F:tRNA 2-selenouridine synthase activity"/>
    <property type="evidence" value="ECO:0007669"/>
    <property type="project" value="InterPro"/>
</dbReference>
<dbReference type="PANTHER" id="PTHR30401:SF0">
    <property type="entry name" value="TRNA 2-SELENOURIDINE SYNTHASE"/>
    <property type="match status" value="1"/>
</dbReference>
<dbReference type="PROSITE" id="PS00380">
    <property type="entry name" value="RHODANESE_1"/>
    <property type="match status" value="1"/>
</dbReference>
<dbReference type="InterPro" id="IPR036873">
    <property type="entry name" value="Rhodanese-like_dom_sf"/>
</dbReference>
<dbReference type="InterPro" id="IPR001763">
    <property type="entry name" value="Rhodanese-like_dom"/>
</dbReference>
<dbReference type="Pfam" id="PF26341">
    <property type="entry name" value="AAA_SelU"/>
    <property type="match status" value="1"/>
</dbReference>
<name>A0A238KQN8_9RHOB</name>
<dbReference type="PROSITE" id="PS50206">
    <property type="entry name" value="RHODANESE_3"/>
    <property type="match status" value="1"/>
</dbReference>
<protein>
    <submittedName>
        <fullName evidence="3">tRNA 2-selenouridine synthase</fullName>
        <ecNumber evidence="3">2.9.1.-</ecNumber>
    </submittedName>
</protein>
<dbReference type="GO" id="GO:0002098">
    <property type="term" value="P:tRNA wobble uridine modification"/>
    <property type="evidence" value="ECO:0007669"/>
    <property type="project" value="InterPro"/>
</dbReference>
<dbReference type="InterPro" id="IPR058840">
    <property type="entry name" value="AAA_SelU"/>
</dbReference>
<dbReference type="InterPro" id="IPR017582">
    <property type="entry name" value="SelU"/>
</dbReference>
<dbReference type="NCBIfam" id="NF008752">
    <property type="entry name" value="PRK11784.1-4"/>
    <property type="match status" value="1"/>
</dbReference>
<dbReference type="AlphaFoldDB" id="A0A238KQN8"/>
<dbReference type="Pfam" id="PF00581">
    <property type="entry name" value="Rhodanese"/>
    <property type="match status" value="1"/>
</dbReference>
<sequence>MPVPLSSLAALHDLPFDEVIDVRSPAEYAEDHVPGAISLPVLSNEERARVGTIYVQDSPFKARKLGAALVARNAALHLETALVDKPKGYRPLVYCWRGGQRSGSFALILRQVGWQADTIDGGYRSYRRMVQTTLYDQPWPSPIIVLEGNTGTAKTALLPLLAAQGVQVIDLEGLANHRGSLFGAMTGGQPAQKRFETTLAMAASGLDPNRPVVVEGESSKIGQINLPPGLWEAMKSAPRLVVQAPLQARADYLARAYHDVTDSPERLEKTLMALSQLHPKERIEGWLSLAQGNAFAPLAASLMEHHYDPRYEKQRARFAKQHSKTFTLDALDAETLNTAAPALARAVETLSPSR</sequence>
<dbReference type="InterPro" id="IPR001307">
    <property type="entry name" value="Thiosulphate_STrfase_CS"/>
</dbReference>
<accession>A0A238KQN8</accession>
<evidence type="ECO:0000313" key="3">
    <source>
        <dbReference type="EMBL" id="SMX44941.1"/>
    </source>
</evidence>
<dbReference type="Proteomes" id="UP000202922">
    <property type="component" value="Unassembled WGS sequence"/>
</dbReference>
<dbReference type="GO" id="GO:0004792">
    <property type="term" value="F:thiosulfate-cyanide sulfurtransferase activity"/>
    <property type="evidence" value="ECO:0007669"/>
    <property type="project" value="InterPro"/>
</dbReference>
<dbReference type="Gene3D" id="3.40.250.10">
    <property type="entry name" value="Rhodanese-like domain"/>
    <property type="match status" value="1"/>
</dbReference>
<keyword evidence="1" id="KW-0711">Selenium</keyword>
<feature type="domain" description="Rhodanese" evidence="2">
    <location>
        <begin position="19"/>
        <end position="135"/>
    </location>
</feature>
<dbReference type="NCBIfam" id="NF008750">
    <property type="entry name" value="PRK11784.1-2"/>
    <property type="match status" value="1"/>
</dbReference>
<dbReference type="SUPFAM" id="SSF52821">
    <property type="entry name" value="Rhodanese/Cell cycle control phosphatase"/>
    <property type="match status" value="1"/>
</dbReference>
<dbReference type="PANTHER" id="PTHR30401">
    <property type="entry name" value="TRNA 2-SELENOURIDINE SYNTHASE"/>
    <property type="match status" value="1"/>
</dbReference>
<dbReference type="OrthoDB" id="9808735at2"/>
<proteinExistence type="predicted"/>
<reference evidence="4" key="1">
    <citation type="submission" date="2017-05" db="EMBL/GenBank/DDBJ databases">
        <authorList>
            <person name="Rodrigo-Torres L."/>
            <person name="Arahal R. D."/>
            <person name="Lucena T."/>
        </authorList>
    </citation>
    <scope>NUCLEOTIDE SEQUENCE [LARGE SCALE GENOMIC DNA]</scope>
    <source>
        <strain evidence="4">CECT 8621</strain>
    </source>
</reference>
<evidence type="ECO:0000313" key="4">
    <source>
        <dbReference type="Proteomes" id="UP000202922"/>
    </source>
</evidence>
<evidence type="ECO:0000256" key="1">
    <source>
        <dbReference type="ARBA" id="ARBA00023266"/>
    </source>
</evidence>
<dbReference type="NCBIfam" id="TIGR03167">
    <property type="entry name" value="tRNA_sel_U_synt"/>
    <property type="match status" value="1"/>
</dbReference>
<dbReference type="EMBL" id="FXYE01000002">
    <property type="protein sequence ID" value="SMX44941.1"/>
    <property type="molecule type" value="Genomic_DNA"/>
</dbReference>
<dbReference type="SMART" id="SM00450">
    <property type="entry name" value="RHOD"/>
    <property type="match status" value="1"/>
</dbReference>
<keyword evidence="3" id="KW-0808">Transferase</keyword>
<dbReference type="EC" id="2.9.1.-" evidence="3"/>
<evidence type="ECO:0000259" key="2">
    <source>
        <dbReference type="PROSITE" id="PS50206"/>
    </source>
</evidence>